<organism evidence="1 2">
    <name type="scientific">Eggerthella guodeyinii</name>
    <dbReference type="NCBI Taxonomy" id="2690837"/>
    <lineage>
        <taxon>Bacteria</taxon>
        <taxon>Bacillati</taxon>
        <taxon>Actinomycetota</taxon>
        <taxon>Coriobacteriia</taxon>
        <taxon>Eggerthellales</taxon>
        <taxon>Eggerthellaceae</taxon>
        <taxon>Eggerthella</taxon>
    </lineage>
</organism>
<dbReference type="EMBL" id="CP063310">
    <property type="protein sequence ID" value="QOS69835.1"/>
    <property type="molecule type" value="Genomic_DNA"/>
</dbReference>
<dbReference type="RefSeq" id="WP_160941581.1">
    <property type="nucleotide sequence ID" value="NZ_CP063310.1"/>
</dbReference>
<gene>
    <name evidence="1" type="ORF">GS424_008370</name>
</gene>
<dbReference type="PANTHER" id="PTHR30231">
    <property type="entry name" value="DNA POLYMERASE III SUBUNIT EPSILON"/>
    <property type="match status" value="1"/>
</dbReference>
<dbReference type="PANTHER" id="PTHR30231:SF42">
    <property type="entry name" value="EXONUCLEASE"/>
    <property type="match status" value="1"/>
</dbReference>
<dbReference type="InterPro" id="IPR036397">
    <property type="entry name" value="RNaseH_sf"/>
</dbReference>
<dbReference type="Proteomes" id="UP000478463">
    <property type="component" value="Chromosome"/>
</dbReference>
<sequence>MLYTFFDVETPNRHNDRICSIGAVVTDQDGAIVEKKSYLVNPESGFDDINIRIHGIAPTDVLNAKTFPELWDDSLSAFFPVDGVVAHNARFDLGVLTKTLVSYGIPSPKMSYACTLDMSKRIDFIGGGKLPQVCEALGIDLAKHHQAESDAAACMRVFWTLVRMTGSMPDFIAYEPGAKRRKQSGGQHRSVSDKTKAMQWLIPLLEEVVSNGEVSTFEAEAVLEFFGLHEELASDPALSPVVSLLQNAIADGWIDEAESNELAGLISHIVNPSNSIEGNVGFADKKFVLTGSFNHGTKDDVSAFIRGRGGEVLQSVTKKCDYVVIGGCGSEAYSLGSYGGKVKKALDWQAKGVPMQVIEECDLYGEGK</sequence>
<dbReference type="InterPro" id="IPR036420">
    <property type="entry name" value="BRCT_dom_sf"/>
</dbReference>
<dbReference type="InterPro" id="IPR012337">
    <property type="entry name" value="RNaseH-like_sf"/>
</dbReference>
<dbReference type="PROSITE" id="PS50172">
    <property type="entry name" value="BRCT"/>
    <property type="match status" value="1"/>
</dbReference>
<dbReference type="Gene3D" id="3.40.50.10190">
    <property type="entry name" value="BRCT domain"/>
    <property type="match status" value="1"/>
</dbReference>
<dbReference type="KEGG" id="egd:GS424_008370"/>
<dbReference type="AlphaFoldDB" id="A0A6L7IPT2"/>
<dbReference type="GO" id="GO:0005829">
    <property type="term" value="C:cytosol"/>
    <property type="evidence" value="ECO:0007669"/>
    <property type="project" value="TreeGrafter"/>
</dbReference>
<reference evidence="1 2" key="1">
    <citation type="submission" date="2020-10" db="EMBL/GenBank/DDBJ databases">
        <title>Eggerthella sp. nov., isolated from human feces.</title>
        <authorList>
            <person name="Yajun G."/>
        </authorList>
    </citation>
    <scope>NUCLEOTIDE SEQUENCE [LARGE SCALE GENOMIC DNA]</scope>
    <source>
        <strain evidence="1 2">HF-1101</strain>
    </source>
</reference>
<name>A0A6L7IPT2_9ACTN</name>
<dbReference type="SUPFAM" id="SSF53098">
    <property type="entry name" value="Ribonuclease H-like"/>
    <property type="match status" value="1"/>
</dbReference>
<dbReference type="SUPFAM" id="SSF52113">
    <property type="entry name" value="BRCT domain"/>
    <property type="match status" value="1"/>
</dbReference>
<evidence type="ECO:0000313" key="1">
    <source>
        <dbReference type="EMBL" id="QOS69835.1"/>
    </source>
</evidence>
<proteinExistence type="predicted"/>
<dbReference type="InterPro" id="IPR013520">
    <property type="entry name" value="Ribonucl_H"/>
</dbReference>
<dbReference type="SMART" id="SM00479">
    <property type="entry name" value="EXOIII"/>
    <property type="match status" value="1"/>
</dbReference>
<dbReference type="Pfam" id="PF00533">
    <property type="entry name" value="BRCT"/>
    <property type="match status" value="1"/>
</dbReference>
<dbReference type="CDD" id="cd06130">
    <property type="entry name" value="DNA_pol_III_epsilon_like"/>
    <property type="match status" value="1"/>
</dbReference>
<dbReference type="CDD" id="cd17748">
    <property type="entry name" value="BRCT_DNA_ligase_like"/>
    <property type="match status" value="1"/>
</dbReference>
<dbReference type="InterPro" id="IPR001357">
    <property type="entry name" value="BRCT_dom"/>
</dbReference>
<evidence type="ECO:0000313" key="2">
    <source>
        <dbReference type="Proteomes" id="UP000478463"/>
    </source>
</evidence>
<dbReference type="GO" id="GO:0008408">
    <property type="term" value="F:3'-5' exonuclease activity"/>
    <property type="evidence" value="ECO:0007669"/>
    <property type="project" value="TreeGrafter"/>
</dbReference>
<accession>A0A6L7IPT2</accession>
<dbReference type="GO" id="GO:0003676">
    <property type="term" value="F:nucleic acid binding"/>
    <property type="evidence" value="ECO:0007669"/>
    <property type="project" value="InterPro"/>
</dbReference>
<protein>
    <submittedName>
        <fullName evidence="1">Uncharacterized protein</fullName>
    </submittedName>
</protein>
<dbReference type="Pfam" id="PF00929">
    <property type="entry name" value="RNase_T"/>
    <property type="match status" value="1"/>
</dbReference>
<dbReference type="Gene3D" id="3.30.420.10">
    <property type="entry name" value="Ribonuclease H-like superfamily/Ribonuclease H"/>
    <property type="match status" value="1"/>
</dbReference>